<name>A0A379JK74_9NOCA</name>
<accession>A0A379JK74</accession>
<dbReference type="EMBL" id="UGRY01000006">
    <property type="protein sequence ID" value="SUD49069.1"/>
    <property type="molecule type" value="Genomic_DNA"/>
</dbReference>
<sequence>MVNDVEKRWSDPKMFRHAAWYVGGVVVLTALAVAVLELATDPSRAVIVFVPGTVLLVGGILAFVLALRAWRRRGAWPIWQGAGWFLFTLMVVYLAIASGTG</sequence>
<organism evidence="2 3">
    <name type="scientific">Nocardia otitidiscaviarum</name>
    <dbReference type="NCBI Taxonomy" id="1823"/>
    <lineage>
        <taxon>Bacteria</taxon>
        <taxon>Bacillati</taxon>
        <taxon>Actinomycetota</taxon>
        <taxon>Actinomycetes</taxon>
        <taxon>Mycobacteriales</taxon>
        <taxon>Nocardiaceae</taxon>
        <taxon>Nocardia</taxon>
    </lineage>
</organism>
<keyword evidence="1" id="KW-0812">Transmembrane</keyword>
<evidence type="ECO:0000313" key="2">
    <source>
        <dbReference type="EMBL" id="SUD49069.1"/>
    </source>
</evidence>
<evidence type="ECO:0000256" key="1">
    <source>
        <dbReference type="SAM" id="Phobius"/>
    </source>
</evidence>
<dbReference type="RefSeq" id="WP_039813962.1">
    <property type="nucleotide sequence ID" value="NZ_UGRY01000006.1"/>
</dbReference>
<reference evidence="2 3" key="1">
    <citation type="submission" date="2018-06" db="EMBL/GenBank/DDBJ databases">
        <authorList>
            <consortium name="Pathogen Informatics"/>
            <person name="Doyle S."/>
        </authorList>
    </citation>
    <scope>NUCLEOTIDE SEQUENCE [LARGE SCALE GENOMIC DNA]</scope>
    <source>
        <strain evidence="2 3">NCTC1934</strain>
    </source>
</reference>
<keyword evidence="1" id="KW-1133">Transmembrane helix</keyword>
<dbReference type="AlphaFoldDB" id="A0A379JK74"/>
<dbReference type="STRING" id="1406858.GCA_000710895_01008"/>
<feature type="transmembrane region" description="Helical" evidence="1">
    <location>
        <begin position="78"/>
        <end position="96"/>
    </location>
</feature>
<gene>
    <name evidence="2" type="ORF">NCTC1934_06419</name>
</gene>
<evidence type="ECO:0000313" key="3">
    <source>
        <dbReference type="Proteomes" id="UP000255467"/>
    </source>
</evidence>
<proteinExistence type="predicted"/>
<feature type="transmembrane region" description="Helical" evidence="1">
    <location>
        <begin position="18"/>
        <end position="39"/>
    </location>
</feature>
<protein>
    <submittedName>
        <fullName evidence="2">Uncharacterized protein</fullName>
    </submittedName>
</protein>
<feature type="transmembrane region" description="Helical" evidence="1">
    <location>
        <begin position="45"/>
        <end position="66"/>
    </location>
</feature>
<dbReference type="Proteomes" id="UP000255467">
    <property type="component" value="Unassembled WGS sequence"/>
</dbReference>
<keyword evidence="1" id="KW-0472">Membrane</keyword>
<keyword evidence="3" id="KW-1185">Reference proteome</keyword>